<comment type="caution">
    <text evidence="2">The sequence shown here is derived from an EMBL/GenBank/DDBJ whole genome shotgun (WGS) entry which is preliminary data.</text>
</comment>
<evidence type="ECO:0000313" key="3">
    <source>
        <dbReference type="Proteomes" id="UP000033647"/>
    </source>
</evidence>
<dbReference type="PANTHER" id="PTHR18901">
    <property type="entry name" value="2-DEOXYGLUCOSE-6-PHOSPHATE PHOSPHATASE 2"/>
    <property type="match status" value="1"/>
</dbReference>
<dbReference type="EMBL" id="LAFY01005866">
    <property type="protein sequence ID" value="KJX92132.1"/>
    <property type="molecule type" value="Genomic_DNA"/>
</dbReference>
<protein>
    <submittedName>
        <fullName evidence="2">Uncharacterized protein</fullName>
    </submittedName>
</protein>
<dbReference type="InterPro" id="IPR023214">
    <property type="entry name" value="HAD_sf"/>
</dbReference>
<dbReference type="SFLD" id="SFLDG01129">
    <property type="entry name" value="C1.5:_HAD__Beta-PGM__Phosphata"/>
    <property type="match status" value="1"/>
</dbReference>
<reference evidence="2 3" key="1">
    <citation type="submission" date="2015-03" db="EMBL/GenBank/DDBJ databases">
        <title>RNA-seq based gene annotation and comparative genomics of four Zymoseptoria species reveal species-specific pathogenicity related genes and transposable element activity.</title>
        <authorList>
            <person name="Grandaubert J."/>
            <person name="Bhattacharyya A."/>
            <person name="Stukenbrock E.H."/>
        </authorList>
    </citation>
    <scope>NUCLEOTIDE SEQUENCE [LARGE SCALE GENOMIC DNA]</scope>
    <source>
        <strain evidence="2 3">Zb18110</strain>
    </source>
</reference>
<evidence type="ECO:0000313" key="2">
    <source>
        <dbReference type="EMBL" id="KJX92132.1"/>
    </source>
</evidence>
<dbReference type="InterPro" id="IPR023198">
    <property type="entry name" value="PGP-like_dom2"/>
</dbReference>
<name>A0A0F4G507_9PEZI</name>
<dbReference type="Pfam" id="PF13419">
    <property type="entry name" value="HAD_2"/>
    <property type="match status" value="1"/>
</dbReference>
<organism evidence="2 3">
    <name type="scientific">Zymoseptoria brevis</name>
    <dbReference type="NCBI Taxonomy" id="1047168"/>
    <lineage>
        <taxon>Eukaryota</taxon>
        <taxon>Fungi</taxon>
        <taxon>Dikarya</taxon>
        <taxon>Ascomycota</taxon>
        <taxon>Pezizomycotina</taxon>
        <taxon>Dothideomycetes</taxon>
        <taxon>Dothideomycetidae</taxon>
        <taxon>Mycosphaerellales</taxon>
        <taxon>Mycosphaerellaceae</taxon>
        <taxon>Zymoseptoria</taxon>
    </lineage>
</organism>
<proteinExistence type="predicted"/>
<dbReference type="Gene3D" id="3.40.50.1000">
    <property type="entry name" value="HAD superfamily/HAD-like"/>
    <property type="match status" value="1"/>
</dbReference>
<dbReference type="PANTHER" id="PTHR18901:SF38">
    <property type="entry name" value="PSEUDOURIDINE-5'-PHOSPHATASE"/>
    <property type="match status" value="1"/>
</dbReference>
<dbReference type="InterPro" id="IPR036412">
    <property type="entry name" value="HAD-like_sf"/>
</dbReference>
<dbReference type="STRING" id="1047168.A0A0F4G507"/>
<dbReference type="FunFam" id="1.10.150.240:FF:000001">
    <property type="entry name" value="Haloacid dehalogenase-like hydrolase domain"/>
    <property type="match status" value="1"/>
</dbReference>
<dbReference type="InterPro" id="IPR006439">
    <property type="entry name" value="HAD-SF_hydro_IA"/>
</dbReference>
<dbReference type="InterPro" id="IPR041492">
    <property type="entry name" value="HAD_2"/>
</dbReference>
<dbReference type="SUPFAM" id="SSF56784">
    <property type="entry name" value="HAD-like"/>
    <property type="match status" value="1"/>
</dbReference>
<dbReference type="NCBIfam" id="TIGR01509">
    <property type="entry name" value="HAD-SF-IA-v3"/>
    <property type="match status" value="1"/>
</dbReference>
<evidence type="ECO:0000256" key="1">
    <source>
        <dbReference type="SAM" id="MobiDB-lite"/>
    </source>
</evidence>
<gene>
    <name evidence="2" type="ORF">TI39_contig5911g00001</name>
</gene>
<dbReference type="OrthoDB" id="40579at2759"/>
<keyword evidence="3" id="KW-1185">Reference proteome</keyword>
<sequence length="307" mass="33917">MSAASVPFSNYTPPSSPETLAARSISDDTPPSSPEPPASIPTVKACIFDVDGLLINTEDLLSNCLDTILVKYGRPPLPWSVKASIQGTTPEKGRAIFRDWAKLPISRSEFQQHMSELQRRLFPTAEILPGAEDLLNWLVDRGVDVALATSSNRDKFELKTRHLSWFFDDLFKEDCRVLGDDVEKHKPEPDAFLRALECVNKRNGRARAEQIGAEECLVFEDSIPGVEAAIRAGMQVVWCPGPGLVEAVVEGEVGDDVEEEICRVLGLKRGVLGKLAGKEELRQRIWAATDGRVKLVFSLEDFRMGSV</sequence>
<dbReference type="AlphaFoldDB" id="A0A0F4G507"/>
<feature type="region of interest" description="Disordered" evidence="1">
    <location>
        <begin position="1"/>
        <end position="38"/>
    </location>
</feature>
<accession>A0A0F4G507</accession>
<dbReference type="SFLD" id="SFLDS00003">
    <property type="entry name" value="Haloacid_Dehalogenase"/>
    <property type="match status" value="1"/>
</dbReference>
<dbReference type="Proteomes" id="UP000033647">
    <property type="component" value="Unassembled WGS sequence"/>
</dbReference>
<dbReference type="Gene3D" id="1.10.150.240">
    <property type="entry name" value="Putative phosphatase, domain 2"/>
    <property type="match status" value="1"/>
</dbReference>
<dbReference type="GO" id="GO:0016791">
    <property type="term" value="F:phosphatase activity"/>
    <property type="evidence" value="ECO:0007669"/>
    <property type="project" value="UniProtKB-ARBA"/>
</dbReference>